<evidence type="ECO:0000256" key="3">
    <source>
        <dbReference type="ARBA" id="ARBA00022679"/>
    </source>
</evidence>
<dbReference type="GO" id="GO:0005524">
    <property type="term" value="F:ATP binding"/>
    <property type="evidence" value="ECO:0007669"/>
    <property type="project" value="UniProtKB-KW"/>
</dbReference>
<dbReference type="GO" id="GO:0003848">
    <property type="term" value="F:2-amino-4-hydroxy-6-hydroxymethyldihydropteridine diphosphokinase activity"/>
    <property type="evidence" value="ECO:0007669"/>
    <property type="project" value="UniProtKB-EC"/>
</dbReference>
<evidence type="ECO:0000256" key="2">
    <source>
        <dbReference type="ARBA" id="ARBA00013253"/>
    </source>
</evidence>
<dbReference type="EC" id="2.7.6.3" evidence="2"/>
<dbReference type="OrthoDB" id="9790168at2"/>
<dbReference type="PANTHER" id="PTHR43071">
    <property type="entry name" value="2-AMINO-4-HYDROXY-6-HYDROXYMETHYLDIHYDROPTERIDINE PYROPHOSPHOKINASE"/>
    <property type="match status" value="1"/>
</dbReference>
<evidence type="ECO:0000256" key="1">
    <source>
        <dbReference type="ARBA" id="ARBA00005051"/>
    </source>
</evidence>
<dbReference type="GO" id="GO:0046656">
    <property type="term" value="P:folic acid biosynthetic process"/>
    <property type="evidence" value="ECO:0007669"/>
    <property type="project" value="UniProtKB-KW"/>
</dbReference>
<dbReference type="RefSeq" id="WP_039219830.1">
    <property type="nucleotide sequence ID" value="NZ_JWLW01000015.1"/>
</dbReference>
<evidence type="ECO:0000313" key="9">
    <source>
        <dbReference type="EMBL" id="KHT52885.1"/>
    </source>
</evidence>
<dbReference type="CDD" id="cd00483">
    <property type="entry name" value="HPPK"/>
    <property type="match status" value="1"/>
</dbReference>
<comment type="pathway">
    <text evidence="1">Cofactor biosynthesis; tetrahydrofolate biosynthesis; 2-amino-4-hydroxy-6-hydroxymethyl-7,8-dihydropteridine diphosphate from 7,8-dihydroneopterin triphosphate: step 4/4.</text>
</comment>
<organism evidence="9 10">
    <name type="scientific">Alteromonas marina</name>
    <dbReference type="NCBI Taxonomy" id="203795"/>
    <lineage>
        <taxon>Bacteria</taxon>
        <taxon>Pseudomonadati</taxon>
        <taxon>Pseudomonadota</taxon>
        <taxon>Gammaproteobacteria</taxon>
        <taxon>Alteromonadales</taxon>
        <taxon>Alteromonadaceae</taxon>
        <taxon>Alteromonas/Salinimonas group</taxon>
        <taxon>Alteromonas</taxon>
    </lineage>
</organism>
<keyword evidence="6" id="KW-0067">ATP-binding</keyword>
<dbReference type="Proteomes" id="UP000031197">
    <property type="component" value="Unassembled WGS sequence"/>
</dbReference>
<dbReference type="GO" id="GO:0016301">
    <property type="term" value="F:kinase activity"/>
    <property type="evidence" value="ECO:0007669"/>
    <property type="project" value="UniProtKB-KW"/>
</dbReference>
<keyword evidence="4" id="KW-0547">Nucleotide-binding</keyword>
<keyword evidence="7" id="KW-0289">Folate biosynthesis</keyword>
<evidence type="ECO:0000256" key="4">
    <source>
        <dbReference type="ARBA" id="ARBA00022741"/>
    </source>
</evidence>
<evidence type="ECO:0000259" key="8">
    <source>
        <dbReference type="Pfam" id="PF01288"/>
    </source>
</evidence>
<name>A0A0B3Y8M8_9ALTE</name>
<dbReference type="NCBIfam" id="TIGR01498">
    <property type="entry name" value="folK"/>
    <property type="match status" value="1"/>
</dbReference>
<comment type="caution">
    <text evidence="9">The sequence shown here is derived from an EMBL/GenBank/DDBJ whole genome shotgun (WGS) entry which is preliminary data.</text>
</comment>
<dbReference type="SUPFAM" id="SSF55083">
    <property type="entry name" value="6-hydroxymethyl-7,8-dihydropterin pyrophosphokinase, HPPK"/>
    <property type="match status" value="1"/>
</dbReference>
<evidence type="ECO:0000313" key="10">
    <source>
        <dbReference type="Proteomes" id="UP000031197"/>
    </source>
</evidence>
<keyword evidence="5 9" id="KW-0418">Kinase</keyword>
<dbReference type="PANTHER" id="PTHR43071:SF2">
    <property type="entry name" value="2-AMINO-4-HYDROXY-6-HYDROXYMETHYLDIHYDROPTERIDINE PYROPHOSPHOKINASE"/>
    <property type="match status" value="1"/>
</dbReference>
<dbReference type="UniPathway" id="UPA00077">
    <property type="reaction ID" value="UER00155"/>
</dbReference>
<keyword evidence="3" id="KW-0808">Transferase</keyword>
<keyword evidence="10" id="KW-1185">Reference proteome</keyword>
<sequence>MSQHTILISIGSNIEREHYTRQSLVALKQHFSDVAVSSVYESEAVGFNGSPFYNAAARATTSKSIEEVCAILKAIEKDNGRVHTDKKFCARTLDLDLLTYDSKVTTTPVVLPREEICYNAFVLWPLAELVPDDIHPETQETYAQMWQNFDKQKQQLWPIDFTWS</sequence>
<dbReference type="Gene3D" id="3.30.70.560">
    <property type="entry name" value="7,8-Dihydro-6-hydroxymethylpterin-pyrophosphokinase HPPK"/>
    <property type="match status" value="1"/>
</dbReference>
<dbReference type="GO" id="GO:0046654">
    <property type="term" value="P:tetrahydrofolate biosynthetic process"/>
    <property type="evidence" value="ECO:0007669"/>
    <property type="project" value="UniProtKB-UniPathway"/>
</dbReference>
<feature type="domain" description="7,8-dihydro-6-hydroxymethylpterin-pyrophosphokinase" evidence="8">
    <location>
        <begin position="8"/>
        <end position="131"/>
    </location>
</feature>
<gene>
    <name evidence="9" type="ORF">RJ41_09580</name>
</gene>
<dbReference type="Pfam" id="PF01288">
    <property type="entry name" value="HPPK"/>
    <property type="match status" value="1"/>
</dbReference>
<reference evidence="9 10" key="1">
    <citation type="submission" date="2014-12" db="EMBL/GenBank/DDBJ databases">
        <title>Genome sequencing of Alteromonas marina AD001.</title>
        <authorList>
            <person name="Adrian T.G.S."/>
            <person name="Chan K.G."/>
        </authorList>
    </citation>
    <scope>NUCLEOTIDE SEQUENCE [LARGE SCALE GENOMIC DNA]</scope>
    <source>
        <strain evidence="9 10">AD001</strain>
    </source>
</reference>
<dbReference type="EMBL" id="JWLW01000015">
    <property type="protein sequence ID" value="KHT52885.1"/>
    <property type="molecule type" value="Genomic_DNA"/>
</dbReference>
<dbReference type="InterPro" id="IPR035907">
    <property type="entry name" value="Hppk_sf"/>
</dbReference>
<dbReference type="AlphaFoldDB" id="A0A0B3Y8M8"/>
<accession>A0A0B3Y8M8</accession>
<evidence type="ECO:0000256" key="5">
    <source>
        <dbReference type="ARBA" id="ARBA00022777"/>
    </source>
</evidence>
<protein>
    <recommendedName>
        <fullName evidence="2">2-amino-4-hydroxy-6-hydroxymethyldihydropteridine diphosphokinase</fullName>
        <ecNumber evidence="2">2.7.6.3</ecNumber>
    </recommendedName>
</protein>
<dbReference type="InterPro" id="IPR000550">
    <property type="entry name" value="Hppk"/>
</dbReference>
<proteinExistence type="predicted"/>
<evidence type="ECO:0000256" key="6">
    <source>
        <dbReference type="ARBA" id="ARBA00022840"/>
    </source>
</evidence>
<evidence type="ECO:0000256" key="7">
    <source>
        <dbReference type="ARBA" id="ARBA00022909"/>
    </source>
</evidence>